<organism evidence="2 3">
    <name type="scientific">Peltaster fructicola</name>
    <dbReference type="NCBI Taxonomy" id="286661"/>
    <lineage>
        <taxon>Eukaryota</taxon>
        <taxon>Fungi</taxon>
        <taxon>Dikarya</taxon>
        <taxon>Ascomycota</taxon>
        <taxon>Pezizomycotina</taxon>
        <taxon>Dothideomycetes</taxon>
        <taxon>Dothideomycetes incertae sedis</taxon>
        <taxon>Peltaster</taxon>
    </lineage>
</organism>
<feature type="compositionally biased region" description="Polar residues" evidence="1">
    <location>
        <begin position="507"/>
        <end position="521"/>
    </location>
</feature>
<evidence type="ECO:0000313" key="2">
    <source>
        <dbReference type="EMBL" id="QIW99541.1"/>
    </source>
</evidence>
<reference evidence="2 3" key="1">
    <citation type="journal article" date="2016" name="Sci. Rep.">
        <title>Peltaster fructicola genome reveals evolution from an invasive phytopathogen to an ectophytic parasite.</title>
        <authorList>
            <person name="Xu C."/>
            <person name="Chen H."/>
            <person name="Gleason M.L."/>
            <person name="Xu J.R."/>
            <person name="Liu H."/>
            <person name="Zhang R."/>
            <person name="Sun G."/>
        </authorList>
    </citation>
    <scope>NUCLEOTIDE SEQUENCE [LARGE SCALE GENOMIC DNA]</scope>
    <source>
        <strain evidence="2 3">LNHT1506</strain>
    </source>
</reference>
<sequence>MRALRYNESFTSISFANIQMDSLNGLHDNYGREFVCTRTKNGTLIKMSHDELAQSCLLKQEVRALAVTNRKLRRLDFSSCITTKPKTPLRVLDDSHEVSNDPGCAIVEALLPLCRHQTTNVDWICLNGIALSEADLDYLVGAAVDKACHFRAIELNRCGLTDRSVGLILDALRAQDNTLEAIELAGNTARIEPSTFDSQLSVFGFIRKLDLSYVSRTSGPEPLLQADTLLVWRLSDLRFSGTMLNAASVDALAVYLAHPNSRSLRELHLDNTQLTGGDVATLLQCMTKDMSQPREMHLDVSANNVCKGLELLTHTISSNLTPSHLSMRAVDYREESQFRKMLAALTVNKTTQYLNMSQTALPGDLSTESCRALGKMIASNDTILELNISGDDSRLASSKFGSGITEALVALGKNKSLRTLHVERQSLGFAGASALAEALRSNNTLQELFCDNNEIPLHGLTDLVNSLIENTTLIYLPTMDDGRAAAFKSAEWTMKNIPRGADLPPTRASTSPRSATPNITHSPVKRGLASVRKSAQRTASAYTPSFPALQSYSRAASNPLPPVPTQVRSRQGSDSGLIPSSLVFTVQDIQTTQRLLTEQWDRQCYRLARYLERNWCLLNNIPVPMEVEDEKFERPESAGSLVKMLEQVKFDTTPRAEKDAYFEATEQHPKLEQKTNGKSELSFKQFVLGSRSVSPVSSEDGKQLGVGRTDVVECRTPTQPRFTL</sequence>
<dbReference type="PANTHER" id="PTHR24114">
    <property type="entry name" value="LEUCINE RICH REPEAT FAMILY PROTEIN"/>
    <property type="match status" value="1"/>
</dbReference>
<feature type="region of interest" description="Disordered" evidence="1">
    <location>
        <begin position="498"/>
        <end position="527"/>
    </location>
</feature>
<dbReference type="SMART" id="SM00368">
    <property type="entry name" value="LRR_RI"/>
    <property type="match status" value="4"/>
</dbReference>
<gene>
    <name evidence="2" type="ORF">AMS68_005059</name>
</gene>
<dbReference type="SUPFAM" id="SSF52047">
    <property type="entry name" value="RNI-like"/>
    <property type="match status" value="1"/>
</dbReference>
<dbReference type="InterPro" id="IPR032675">
    <property type="entry name" value="LRR_dom_sf"/>
</dbReference>
<name>A0A6H0XXP8_9PEZI</name>
<dbReference type="InterPro" id="IPR052394">
    <property type="entry name" value="LRR-containing"/>
</dbReference>
<dbReference type="AlphaFoldDB" id="A0A6H0XXP8"/>
<dbReference type="Proteomes" id="UP000503462">
    <property type="component" value="Chromosome 3"/>
</dbReference>
<keyword evidence="3" id="KW-1185">Reference proteome</keyword>
<dbReference type="EMBL" id="CP051141">
    <property type="protein sequence ID" value="QIW99541.1"/>
    <property type="molecule type" value="Genomic_DNA"/>
</dbReference>
<evidence type="ECO:0000313" key="3">
    <source>
        <dbReference type="Proteomes" id="UP000503462"/>
    </source>
</evidence>
<protein>
    <submittedName>
        <fullName evidence="2">Uncharacterized protein</fullName>
    </submittedName>
</protein>
<proteinExistence type="predicted"/>
<evidence type="ECO:0000256" key="1">
    <source>
        <dbReference type="SAM" id="MobiDB-lite"/>
    </source>
</evidence>
<accession>A0A6H0XXP8</accession>
<dbReference type="Gene3D" id="3.80.10.10">
    <property type="entry name" value="Ribonuclease Inhibitor"/>
    <property type="match status" value="1"/>
</dbReference>
<dbReference type="OrthoDB" id="120976at2759"/>
<dbReference type="PANTHER" id="PTHR24114:SF2">
    <property type="entry name" value="F-BOX DOMAIN-CONTAINING PROTEIN-RELATED"/>
    <property type="match status" value="1"/>
</dbReference>